<dbReference type="InterPro" id="IPR003717">
    <property type="entry name" value="RecO"/>
</dbReference>
<keyword evidence="1" id="KW-0227">DNA damage</keyword>
<evidence type="ECO:0000256" key="2">
    <source>
        <dbReference type="ARBA" id="ARBA00023172"/>
    </source>
</evidence>
<evidence type="ECO:0000259" key="4">
    <source>
        <dbReference type="Pfam" id="PF11967"/>
    </source>
</evidence>
<reference evidence="5 6" key="1">
    <citation type="journal article" date="2015" name="Nature">
        <title>rRNA introns, odd ribosomes, and small enigmatic genomes across a large radiation of phyla.</title>
        <authorList>
            <person name="Brown C.T."/>
            <person name="Hug L.A."/>
            <person name="Thomas B.C."/>
            <person name="Sharon I."/>
            <person name="Castelle C.J."/>
            <person name="Singh A."/>
            <person name="Wilkins M.J."/>
            <person name="Williams K.H."/>
            <person name="Banfield J.F."/>
        </authorList>
    </citation>
    <scope>NUCLEOTIDE SEQUENCE [LARGE SCALE GENOMIC DNA]</scope>
</reference>
<dbReference type="Pfam" id="PF11967">
    <property type="entry name" value="RecO_N"/>
    <property type="match status" value="1"/>
</dbReference>
<sequence>MYQKYHTDALVLGSREIGEADRMLSLYTRDFGLVRARARGIRSAKSKMRYALQNYSVANVSLVSGKTGWRLAGAAALGNSKVRNMKGMMAFARIAGLVVRFVAGEEANKELFDILREARSVLSEERCEAWATIELVCVARVLYALGYISNEALKSALLTHTAYADEHLREAELVRDELLSSVNRAISETHL</sequence>
<feature type="domain" description="DNA replication/recombination mediator RecO N-terminal" evidence="4">
    <location>
        <begin position="4"/>
        <end position="63"/>
    </location>
</feature>
<dbReference type="SUPFAM" id="SSF50249">
    <property type="entry name" value="Nucleic acid-binding proteins"/>
    <property type="match status" value="1"/>
</dbReference>
<name>A0A0G1YSN2_9BACT</name>
<comment type="caution">
    <text evidence="5">The sequence shown here is derived from an EMBL/GenBank/DDBJ whole genome shotgun (WGS) entry which is preliminary data.</text>
</comment>
<evidence type="ECO:0000313" key="5">
    <source>
        <dbReference type="EMBL" id="KKW09389.1"/>
    </source>
</evidence>
<keyword evidence="3" id="KW-0234">DNA repair</keyword>
<gene>
    <name evidence="5" type="ORF">UY44_C0002G0029</name>
</gene>
<dbReference type="AlphaFoldDB" id="A0A0G1YSN2"/>
<protein>
    <submittedName>
        <fullName evidence="5">Repair protein RecO protein</fullName>
    </submittedName>
</protein>
<keyword evidence="2" id="KW-0233">DNA recombination</keyword>
<dbReference type="GO" id="GO:0043590">
    <property type="term" value="C:bacterial nucleoid"/>
    <property type="evidence" value="ECO:0007669"/>
    <property type="project" value="TreeGrafter"/>
</dbReference>
<dbReference type="EMBL" id="LCPZ01000002">
    <property type="protein sequence ID" value="KKW09389.1"/>
    <property type="molecule type" value="Genomic_DNA"/>
</dbReference>
<dbReference type="Proteomes" id="UP000033965">
    <property type="component" value="Unassembled WGS sequence"/>
</dbReference>
<evidence type="ECO:0000313" key="6">
    <source>
        <dbReference type="Proteomes" id="UP000033965"/>
    </source>
</evidence>
<evidence type="ECO:0000256" key="1">
    <source>
        <dbReference type="ARBA" id="ARBA00022763"/>
    </source>
</evidence>
<organism evidence="5 6">
    <name type="scientific">Candidatus Kaiserbacteria bacterium GW2011_GWA2_49_19</name>
    <dbReference type="NCBI Taxonomy" id="1618669"/>
    <lineage>
        <taxon>Bacteria</taxon>
        <taxon>Candidatus Kaiseribacteriota</taxon>
    </lineage>
</organism>
<proteinExistence type="predicted"/>
<dbReference type="Gene3D" id="2.40.50.140">
    <property type="entry name" value="Nucleic acid-binding proteins"/>
    <property type="match status" value="1"/>
</dbReference>
<evidence type="ECO:0000256" key="3">
    <source>
        <dbReference type="ARBA" id="ARBA00023204"/>
    </source>
</evidence>
<dbReference type="InterPro" id="IPR022572">
    <property type="entry name" value="DNA_rep/recomb_RecO_N"/>
</dbReference>
<accession>A0A0G1YSN2</accession>
<dbReference type="GO" id="GO:0006310">
    <property type="term" value="P:DNA recombination"/>
    <property type="evidence" value="ECO:0007669"/>
    <property type="project" value="UniProtKB-KW"/>
</dbReference>
<dbReference type="PANTHER" id="PTHR33991:SF1">
    <property type="entry name" value="DNA REPAIR PROTEIN RECO"/>
    <property type="match status" value="1"/>
</dbReference>
<dbReference type="PANTHER" id="PTHR33991">
    <property type="entry name" value="DNA REPAIR PROTEIN RECO"/>
    <property type="match status" value="1"/>
</dbReference>
<dbReference type="InterPro" id="IPR012340">
    <property type="entry name" value="NA-bd_OB-fold"/>
</dbReference>
<dbReference type="GO" id="GO:0006302">
    <property type="term" value="P:double-strand break repair"/>
    <property type="evidence" value="ECO:0007669"/>
    <property type="project" value="TreeGrafter"/>
</dbReference>